<dbReference type="GO" id="GO:0003677">
    <property type="term" value="F:DNA binding"/>
    <property type="evidence" value="ECO:0007669"/>
    <property type="project" value="UniProtKB-UniRule"/>
</dbReference>
<accession>A0A2U3QHD0</accession>
<dbReference type="Gene3D" id="3.70.10.10">
    <property type="match status" value="1"/>
</dbReference>
<dbReference type="InterPro" id="IPR022637">
    <property type="entry name" value="DNA_polIII_beta_cen"/>
</dbReference>
<dbReference type="CDD" id="cd00140">
    <property type="entry name" value="beta_clamp"/>
    <property type="match status" value="1"/>
</dbReference>
<keyword evidence="8 10" id="KW-0239">DNA-directed DNA polymerase</keyword>
<dbReference type="EMBL" id="OUUY01000079">
    <property type="protein sequence ID" value="SPQ00802.1"/>
    <property type="molecule type" value="Genomic_DNA"/>
</dbReference>
<keyword evidence="7 10" id="KW-0235">DNA replication</keyword>
<dbReference type="Gene3D" id="3.10.150.10">
    <property type="entry name" value="DNA Polymerase III, subunit A, domain 2"/>
    <property type="match status" value="1"/>
</dbReference>
<evidence type="ECO:0000256" key="7">
    <source>
        <dbReference type="ARBA" id="ARBA00022705"/>
    </source>
</evidence>
<name>A0A2U3QHD0_9BACT</name>
<dbReference type="GO" id="GO:0008408">
    <property type="term" value="F:3'-5' exonuclease activity"/>
    <property type="evidence" value="ECO:0007669"/>
    <property type="project" value="InterPro"/>
</dbReference>
<evidence type="ECO:0000256" key="2">
    <source>
        <dbReference type="ARBA" id="ARBA00010752"/>
    </source>
</evidence>
<dbReference type="InterPro" id="IPR046938">
    <property type="entry name" value="DNA_clamp_sf"/>
</dbReference>
<organism evidence="14 15">
    <name type="scientific">Candidatus Sulfobium mesophilum</name>
    <dbReference type="NCBI Taxonomy" id="2016548"/>
    <lineage>
        <taxon>Bacteria</taxon>
        <taxon>Pseudomonadati</taxon>
        <taxon>Nitrospirota</taxon>
        <taxon>Nitrospiria</taxon>
        <taxon>Nitrospirales</taxon>
        <taxon>Nitrospiraceae</taxon>
        <taxon>Candidatus Sulfobium</taxon>
    </lineage>
</organism>
<dbReference type="AlphaFoldDB" id="A0A2U3QHD0"/>
<comment type="subcellular location">
    <subcellularLocation>
        <location evidence="1 10">Cytoplasm</location>
    </subcellularLocation>
</comment>
<sequence>MKIIVSRDEIQAKLSNIQNIVEKRNTMPILSHFLLDAGKAGSFITATDLDTALKEPLQIKVEKEGKICIPARKMFEIVREVEGDLMMESVDDQWLKLKAGASSFRLACLSAKEFPAWPGMEDMEEIQVGAKVLSEVIEKTIYAAGESDTRYTLNGLLFHIVPDVKTVVVGTDGHRLAMIKRDFEGAVKEERKLIIPRKAAGELRKLLDKHEDNVRMTLCKNHVLFSVGEIQFLTRLIEGTYPNYEQVLPSSAEKKVIVAREAFVKTLRRVAIMSRERSNAVKVDLSNGLIAISSSNPDLGEARDELSVEYKGDELSLGFNARYLIDILEAMAAEKVALDLQAPLSPVLIREEKDEDYRCVIMPMRI</sequence>
<dbReference type="Proteomes" id="UP000245125">
    <property type="component" value="Unassembled WGS sequence"/>
</dbReference>
<dbReference type="GO" id="GO:0005737">
    <property type="term" value="C:cytoplasm"/>
    <property type="evidence" value="ECO:0007669"/>
    <property type="project" value="UniProtKB-SubCell"/>
</dbReference>
<feature type="domain" description="DNA polymerase III beta sliding clamp C-terminal" evidence="13">
    <location>
        <begin position="246"/>
        <end position="365"/>
    </location>
</feature>
<dbReference type="GO" id="GO:0006271">
    <property type="term" value="P:DNA strand elongation involved in DNA replication"/>
    <property type="evidence" value="ECO:0007669"/>
    <property type="project" value="TreeGrafter"/>
</dbReference>
<dbReference type="GO" id="GO:0009360">
    <property type="term" value="C:DNA polymerase III complex"/>
    <property type="evidence" value="ECO:0007669"/>
    <property type="project" value="InterPro"/>
</dbReference>
<dbReference type="Pfam" id="PF00712">
    <property type="entry name" value="DNA_pol3_beta"/>
    <property type="match status" value="1"/>
</dbReference>
<dbReference type="NCBIfam" id="TIGR00663">
    <property type="entry name" value="dnan"/>
    <property type="match status" value="1"/>
</dbReference>
<dbReference type="PANTHER" id="PTHR30478:SF0">
    <property type="entry name" value="BETA SLIDING CLAMP"/>
    <property type="match status" value="1"/>
</dbReference>
<feature type="domain" description="DNA polymerase III beta sliding clamp central" evidence="12">
    <location>
        <begin position="128"/>
        <end position="243"/>
    </location>
</feature>
<evidence type="ECO:0000256" key="8">
    <source>
        <dbReference type="ARBA" id="ARBA00022932"/>
    </source>
</evidence>
<gene>
    <name evidence="14" type="primary">dnaN</name>
    <name evidence="14" type="ORF">NBG4_330019</name>
</gene>
<protein>
    <recommendedName>
        <fullName evidence="3 10">Beta sliding clamp</fullName>
    </recommendedName>
</protein>
<dbReference type="InterPro" id="IPR001001">
    <property type="entry name" value="DNA_polIII_beta"/>
</dbReference>
<dbReference type="InterPro" id="IPR022635">
    <property type="entry name" value="DNA_polIII_beta_C"/>
</dbReference>
<feature type="domain" description="DNA polymerase III beta sliding clamp N-terminal" evidence="11">
    <location>
        <begin position="1"/>
        <end position="117"/>
    </location>
</feature>
<evidence type="ECO:0000259" key="13">
    <source>
        <dbReference type="Pfam" id="PF02768"/>
    </source>
</evidence>
<evidence type="ECO:0000313" key="14">
    <source>
        <dbReference type="EMBL" id="SPQ00802.1"/>
    </source>
</evidence>
<dbReference type="Pfam" id="PF02767">
    <property type="entry name" value="DNA_pol3_beta_2"/>
    <property type="match status" value="1"/>
</dbReference>
<evidence type="ECO:0000256" key="10">
    <source>
        <dbReference type="PIRNR" id="PIRNR000804"/>
    </source>
</evidence>
<evidence type="ECO:0000259" key="11">
    <source>
        <dbReference type="Pfam" id="PF00712"/>
    </source>
</evidence>
<evidence type="ECO:0000256" key="6">
    <source>
        <dbReference type="ARBA" id="ARBA00022695"/>
    </source>
</evidence>
<dbReference type="OrthoDB" id="8421503at2"/>
<keyword evidence="5 10" id="KW-0808">Transferase</keyword>
<evidence type="ECO:0000256" key="5">
    <source>
        <dbReference type="ARBA" id="ARBA00022679"/>
    </source>
</evidence>
<evidence type="ECO:0000256" key="9">
    <source>
        <dbReference type="ARBA" id="ARBA00023125"/>
    </source>
</evidence>
<dbReference type="SUPFAM" id="SSF55979">
    <property type="entry name" value="DNA clamp"/>
    <property type="match status" value="3"/>
</dbReference>
<dbReference type="PANTHER" id="PTHR30478">
    <property type="entry name" value="DNA POLYMERASE III SUBUNIT BETA"/>
    <property type="match status" value="1"/>
</dbReference>
<proteinExistence type="inferred from homology"/>
<keyword evidence="4 10" id="KW-0963">Cytoplasm</keyword>
<comment type="subunit">
    <text evidence="10">Forms a ring-shaped head-to-tail homodimer around DNA.</text>
</comment>
<keyword evidence="6 10" id="KW-0548">Nucleotidyltransferase</keyword>
<evidence type="ECO:0000256" key="1">
    <source>
        <dbReference type="ARBA" id="ARBA00004496"/>
    </source>
</evidence>
<dbReference type="InterPro" id="IPR022634">
    <property type="entry name" value="DNA_polIII_beta_N"/>
</dbReference>
<reference evidence="15" key="1">
    <citation type="submission" date="2018-03" db="EMBL/GenBank/DDBJ databases">
        <authorList>
            <person name="Zecchin S."/>
        </authorList>
    </citation>
    <scope>NUCLEOTIDE SEQUENCE [LARGE SCALE GENOMIC DNA]</scope>
</reference>
<dbReference type="Pfam" id="PF02768">
    <property type="entry name" value="DNA_pol3_beta_3"/>
    <property type="match status" value="1"/>
</dbReference>
<dbReference type="GO" id="GO:0003887">
    <property type="term" value="F:DNA-directed DNA polymerase activity"/>
    <property type="evidence" value="ECO:0007669"/>
    <property type="project" value="UniProtKB-UniRule"/>
</dbReference>
<dbReference type="SMART" id="SM00480">
    <property type="entry name" value="POL3Bc"/>
    <property type="match status" value="1"/>
</dbReference>
<evidence type="ECO:0000313" key="15">
    <source>
        <dbReference type="Proteomes" id="UP000245125"/>
    </source>
</evidence>
<dbReference type="PIRSF" id="PIRSF000804">
    <property type="entry name" value="DNA_pol_III_b"/>
    <property type="match status" value="1"/>
</dbReference>
<comment type="function">
    <text evidence="10">Confers DNA tethering and processivity to DNA polymerases and other proteins. Acts as a clamp, forming a ring around DNA (a reaction catalyzed by the clamp-loading complex) which diffuses in an ATP-independent manner freely and bidirectionally along dsDNA. Initially characterized for its ability to contact the catalytic subunit of DNA polymerase III (Pol III), a complex, multichain enzyme responsible for most of the replicative synthesis in bacteria; Pol III exhibits 3'-5' exonuclease proofreading activity. The beta chain is required for initiation of replication as well as for processivity of DNA replication.</text>
</comment>
<keyword evidence="9" id="KW-0238">DNA-binding</keyword>
<evidence type="ECO:0000259" key="12">
    <source>
        <dbReference type="Pfam" id="PF02767"/>
    </source>
</evidence>
<comment type="similarity">
    <text evidence="2 10">Belongs to the beta sliding clamp family.</text>
</comment>
<evidence type="ECO:0000256" key="4">
    <source>
        <dbReference type="ARBA" id="ARBA00022490"/>
    </source>
</evidence>
<keyword evidence="15" id="KW-1185">Reference proteome</keyword>
<evidence type="ECO:0000256" key="3">
    <source>
        <dbReference type="ARBA" id="ARBA00021035"/>
    </source>
</evidence>